<dbReference type="InterPro" id="IPR000210">
    <property type="entry name" value="BTB/POZ_dom"/>
</dbReference>
<dbReference type="InterPro" id="IPR018247">
    <property type="entry name" value="EF_Hand_1_Ca_BS"/>
</dbReference>
<evidence type="ECO:0000256" key="1">
    <source>
        <dbReference type="SAM" id="MobiDB-lite"/>
    </source>
</evidence>
<dbReference type="Pfam" id="PF00651">
    <property type="entry name" value="BTB"/>
    <property type="match status" value="1"/>
</dbReference>
<dbReference type="InterPro" id="IPR011333">
    <property type="entry name" value="SKP1/BTB/POZ_sf"/>
</dbReference>
<dbReference type="CDD" id="cd18490">
    <property type="entry name" value="BACK_BTBD8"/>
    <property type="match status" value="1"/>
</dbReference>
<evidence type="ECO:0000313" key="5">
    <source>
        <dbReference type="RefSeq" id="XP_046589014.1"/>
    </source>
</evidence>
<feature type="compositionally biased region" description="Basic and acidic residues" evidence="1">
    <location>
        <begin position="1234"/>
        <end position="1243"/>
    </location>
</feature>
<feature type="compositionally biased region" description="Polar residues" evidence="1">
    <location>
        <begin position="197"/>
        <end position="225"/>
    </location>
</feature>
<dbReference type="SUPFAM" id="SSF54695">
    <property type="entry name" value="POZ domain"/>
    <property type="match status" value="2"/>
</dbReference>
<feature type="region of interest" description="Disordered" evidence="1">
    <location>
        <begin position="1996"/>
        <end position="2034"/>
    </location>
</feature>
<feature type="region of interest" description="Disordered" evidence="1">
    <location>
        <begin position="1321"/>
        <end position="1354"/>
    </location>
</feature>
<feature type="compositionally biased region" description="Low complexity" evidence="1">
    <location>
        <begin position="1247"/>
        <end position="1256"/>
    </location>
</feature>
<dbReference type="FunCoup" id="A0A6J0BRU7">
    <property type="interactions" value="12"/>
</dbReference>
<feature type="compositionally biased region" description="Basic and acidic residues" evidence="1">
    <location>
        <begin position="1924"/>
        <end position="1939"/>
    </location>
</feature>
<feature type="domain" description="BTB" evidence="2">
    <location>
        <begin position="1497"/>
        <end position="1564"/>
    </location>
</feature>
<dbReference type="InParanoid" id="A0A6J0BRU7"/>
<evidence type="ECO:0000313" key="4">
    <source>
        <dbReference type="RefSeq" id="XP_015517511.2"/>
    </source>
</evidence>
<feature type="compositionally biased region" description="Polar residues" evidence="1">
    <location>
        <begin position="1345"/>
        <end position="1354"/>
    </location>
</feature>
<feature type="compositionally biased region" description="Basic and acidic residues" evidence="1">
    <location>
        <begin position="898"/>
        <end position="912"/>
    </location>
</feature>
<feature type="compositionally biased region" description="Polar residues" evidence="1">
    <location>
        <begin position="1140"/>
        <end position="1160"/>
    </location>
</feature>
<dbReference type="Proteomes" id="UP000829291">
    <property type="component" value="Chromosome 2"/>
</dbReference>
<accession>A0A6J0BRU7</accession>
<feature type="compositionally biased region" description="Basic and acidic residues" evidence="1">
    <location>
        <begin position="415"/>
        <end position="425"/>
    </location>
</feature>
<evidence type="ECO:0000313" key="7">
    <source>
        <dbReference type="RefSeq" id="XP_046589016.1"/>
    </source>
</evidence>
<dbReference type="CDD" id="cd18286">
    <property type="entry name" value="BTB2_POZ_BTBD8"/>
    <property type="match status" value="1"/>
</dbReference>
<protein>
    <submittedName>
        <fullName evidence="4 5">Uncharacterized protein LOC107222597 isoform X1</fullName>
    </submittedName>
</protein>
<sequence length="2283" mass="254852">MAGGSGRYRQGGRLEKVNPQLYNSHLYPRHTSEPPVVTETFKQRQRIETVRTRLKNINILHEHIQRIFTDSLHSDLEILIDCKVIRTNQCIVRTRSPHFYHLLEPYFVYDSSLVKCALDVPGKFRHIENFLRLLYTNSDPSQEELTLVQLISDTLQSEESAERDSFSRKLSYDNCLWNTSDIKTNFGRCYRNATVDVSPTSSDMADSGLETGSVSPRDNSVSETSGPDLDESHATGDFSTDEDSNKVTLRGSGAEECNKISLNEQHTNALNIDNTTSYTDKSARLLEKKHGADIIGSDATCSFVRIEPQCGGNLRELDSSGSSDENAQKLQERAELEISSYENHVLDDPFYESESETDENEKTNSFVPTESFEFIDPVNMSPLNSDPEKALQKYESFNKQDDEKLNPNPEARSMTMEELRHELSHSNDLPIKKSSSSTSSYYFIDASSLNDEEEVAIVDNLHERDLGSRIPSYIPSCANRNSNDDENQIFQPEEQHHRLTGTRRLSSFQSGHEKVAEFEKELKLTERLEPLIGLRKVKRLDSTSEDKADSEKEKSTEKETLVVEIKEADSGESARASPCPDNSRGISNNKPNRCEESGVLLEAVSKDPVEQEKNVVTEETEAIEPRRPSLIRRNTFELDPNDEKLSILRQEYERRQGSLVFQNSIPQYSGHRVDGDSCSDVPVMDDTWIKPVDVCLDMREPTIVTCAVVSIASLDSQDCRNMQELSSSFCAEKSISLNSEESIINQPLAPETRESTKAIEVPKRSKCDETTPIVSGGAAATDYSKVTDSPIVRRKTESTPIVSGGSVLMDEPEVKVKPVRMCSSMTSWVVDMRNPVKEDVELVGSDKMQETMSQSLSNVESMQKNEKKFKSPERLGSLGFFIDLNEAESCGESLTTSEKAESQPKSKLRDQCGEQNGNGKSYCEFFIDISEKSKVSPTEKKDVHVTARNAGQNVSRGCDKRNIFSMFIDLNDSKSSNGKCITHNTKTELREKTIDEESTSAASKSFNSENAAIIEKAKPNNGNSDENGSSSEKDQSSTDQKGSREQNKQSIFMFIESDSPVVRRRTLSSSRPAFKRHSWNVDKGGTANGNGHIGKEAVYRKEHKRAHSLSVDRGDLRKNQTKTSNSSHSLSEAARADTLNGLNSTKRLQEQDNNSRNMDTSTEDVFEYDNRDTPPNSHIEIFNEELRASVKQHDYQELISTEVTENFDAETKAYEEEYSEVSVWDKTGTESTDGPDHTRKSETFDISSGSGSGPSPRSDHHDSELSEMMNAEEQKPSNKSQTVPPVGYKIFETQKSLNAKIKKIESELTNHDCGAVKLVGHHSRSATSTKREEKMFDQGPHGNKSAPSNPSGSSFVRLSDLDKTPVRFHTSDIINTKDERVTYRMSTSIPETSWIESKLVMSRSTGPLRNVSRGKFASAMTTSLPPKQKSPLDDLGNDGDGEGVISESDLSSMQSSMGRSGAEGSTEETETSSLVGTKPYNRLGEDLLRMFLEEINPDVTIDVSGRRIRAHKCILSSRCQYFAAILSGGWVESAGNVIALQGYSYNSVHFALCHIYSGESNIPETISIVELATLADMLCLEGLKEVISYTLKVKYCHLFHKPCQICAVGVLECMPLAAAYGLDEVYRKSLRWITRHFVRIWPCKAFATLPRELMDKCYHQHIVHMSTDNVLQTMMDCDKLLATLPNVRWAEPVFRLVSNLLETSVKFLSDNFSGLLGNEKFQALGREFSWNISRLEDNILAAADRLPPEQACKSYAKLHKMLLTAQSEDIPLERKWAQQFIEFLKKIHSHVEKCLVREAPRAARSTMWLKMDLELRRRIQELACLVILPHETSKRQSRHSNFLKEPRATSSRISASRSVELRKVKMVMSEHNDKTLKQVAPPAPQTKKIPLSKPKTDPLDRKLPHEKLITSEISSRPRSWPNKIEVKPRYLEPRNKSVAKEVAPQAPPEKMIQHRRKNLISSSDSSRTSSPAMKRAVDKKAAAKMKLPIKKDVKALSSDSLADSNADKASNRKDPTSKSCGITRPESPLLKQKETEIGLSIDSLAEAKKKPVVKKTMTKMDTSMSTDSLMTEVTGTPKSTVSNKLSPTLGNRSMNRSQTRERGVKKTSPPIQHKSPLTIVRRAPRSIESSTAASRNRALPVTPYHGSPSLRRNLLDAAKTPDIPGRVVQTTTGSRSTARQATLQLSGASNLRKERKGTLSNQPTVESPKKLSPKSNGAVRANKSGIVGNKKTTGKMVDDKIKTTCHNGEAVKQPTVGSRSGTFLKDEPSILKKSDIKSSEANV</sequence>
<feature type="compositionally biased region" description="Basic and acidic residues" evidence="1">
    <location>
        <begin position="1031"/>
        <end position="1047"/>
    </location>
</feature>
<feature type="region of interest" description="Disordered" evidence="1">
    <location>
        <begin position="2065"/>
        <end position="2235"/>
    </location>
</feature>
<organism evidence="3 4">
    <name type="scientific">Neodiprion lecontei</name>
    <name type="common">Redheaded pine sawfly</name>
    <dbReference type="NCBI Taxonomy" id="441921"/>
    <lineage>
        <taxon>Eukaryota</taxon>
        <taxon>Metazoa</taxon>
        <taxon>Ecdysozoa</taxon>
        <taxon>Arthropoda</taxon>
        <taxon>Hexapoda</taxon>
        <taxon>Insecta</taxon>
        <taxon>Pterygota</taxon>
        <taxon>Neoptera</taxon>
        <taxon>Endopterygota</taxon>
        <taxon>Hymenoptera</taxon>
        <taxon>Tenthredinoidea</taxon>
        <taxon>Diprionidae</taxon>
        <taxon>Diprioninae</taxon>
        <taxon>Neodiprion</taxon>
    </lineage>
</organism>
<feature type="compositionally biased region" description="Polar residues" evidence="1">
    <location>
        <begin position="2168"/>
        <end position="2189"/>
    </location>
</feature>
<feature type="region of interest" description="Disordered" evidence="1">
    <location>
        <begin position="415"/>
        <end position="436"/>
    </location>
</feature>
<feature type="compositionally biased region" description="Basic and acidic residues" evidence="1">
    <location>
        <begin position="1894"/>
        <end position="1909"/>
    </location>
</feature>
<dbReference type="RefSeq" id="XP_015517511.2">
    <property type="nucleotide sequence ID" value="XM_015662025.2"/>
</dbReference>
<dbReference type="InterPro" id="IPR043225">
    <property type="entry name" value="BACK_BTBD8"/>
</dbReference>
<dbReference type="RefSeq" id="XP_046589014.1">
    <property type="nucleotide sequence ID" value="XM_046733058.1"/>
</dbReference>
<feature type="region of interest" description="Disordered" evidence="1">
    <location>
        <begin position="752"/>
        <end position="773"/>
    </location>
</feature>
<feature type="compositionally biased region" description="Basic and acidic residues" evidence="1">
    <location>
        <begin position="2264"/>
        <end position="2283"/>
    </location>
</feature>
<evidence type="ECO:0000313" key="3">
    <source>
        <dbReference type="Proteomes" id="UP000829291"/>
    </source>
</evidence>
<feature type="region of interest" description="Disordered" evidence="1">
    <location>
        <begin position="1015"/>
        <end position="1056"/>
    </location>
</feature>
<feature type="compositionally biased region" description="Polar residues" evidence="1">
    <location>
        <begin position="1121"/>
        <end position="1130"/>
    </location>
</feature>
<dbReference type="RefSeq" id="XP_046589015.1">
    <property type="nucleotide sequence ID" value="XM_046733059.1"/>
</dbReference>
<name>A0A6J0BRU7_NEOLC</name>
<dbReference type="KEGG" id="nlo:107222597"/>
<dbReference type="PANTHER" id="PTHR22427">
    <property type="entry name" value="GH15728P"/>
    <property type="match status" value="1"/>
</dbReference>
<feature type="region of interest" description="Disordered" evidence="1">
    <location>
        <begin position="893"/>
        <end position="915"/>
    </location>
</feature>
<feature type="region of interest" description="Disordered" evidence="1">
    <location>
        <begin position="1420"/>
        <end position="1478"/>
    </location>
</feature>
<feature type="compositionally biased region" description="Basic and acidic residues" evidence="1">
    <location>
        <begin position="752"/>
        <end position="769"/>
    </location>
</feature>
<feature type="compositionally biased region" description="Low complexity" evidence="1">
    <location>
        <begin position="1446"/>
        <end position="1464"/>
    </location>
</feature>
<feature type="region of interest" description="Disordered" evidence="1">
    <location>
        <begin position="2248"/>
        <end position="2283"/>
    </location>
</feature>
<evidence type="ECO:0000259" key="2">
    <source>
        <dbReference type="PROSITE" id="PS50097"/>
    </source>
</evidence>
<feature type="region of interest" description="Disordered" evidence="1">
    <location>
        <begin position="1870"/>
        <end position="1983"/>
    </location>
</feature>
<dbReference type="RefSeq" id="XP_046589016.1">
    <property type="nucleotide sequence ID" value="XM_046733060.1"/>
</dbReference>
<dbReference type="PROSITE" id="PS50097">
    <property type="entry name" value="BTB"/>
    <property type="match status" value="2"/>
</dbReference>
<feature type="compositionally biased region" description="Basic and acidic residues" evidence="1">
    <location>
        <begin position="2005"/>
        <end position="2016"/>
    </location>
</feature>
<gene>
    <name evidence="4 5 6 7" type="primary">LOC107222597</name>
</gene>
<dbReference type="GeneID" id="107222597"/>
<dbReference type="PROSITE" id="PS00018">
    <property type="entry name" value="EF_HAND_1"/>
    <property type="match status" value="1"/>
</dbReference>
<feature type="region of interest" description="Disordered" evidence="1">
    <location>
        <begin position="541"/>
        <end position="593"/>
    </location>
</feature>
<reference evidence="4 5" key="1">
    <citation type="submission" date="2025-05" db="UniProtKB">
        <authorList>
            <consortium name="RefSeq"/>
        </authorList>
    </citation>
    <scope>IDENTIFICATION</scope>
    <source>
        <tissue evidence="4 5">Thorax and Abdomen</tissue>
    </source>
</reference>
<feature type="region of interest" description="Disordered" evidence="1">
    <location>
        <begin position="1216"/>
        <end position="1286"/>
    </location>
</feature>
<feature type="domain" description="BTB" evidence="2">
    <location>
        <begin position="74"/>
        <end position="143"/>
    </location>
</feature>
<evidence type="ECO:0000313" key="6">
    <source>
        <dbReference type="RefSeq" id="XP_046589015.1"/>
    </source>
</evidence>
<keyword evidence="3" id="KW-1185">Reference proteome</keyword>
<feature type="compositionally biased region" description="Basic and acidic residues" evidence="1">
    <location>
        <begin position="541"/>
        <end position="569"/>
    </location>
</feature>
<dbReference type="Gene3D" id="3.30.710.10">
    <property type="entry name" value="Potassium Channel Kv1.1, Chain A"/>
    <property type="match status" value="2"/>
</dbReference>
<feature type="compositionally biased region" description="Low complexity" evidence="1">
    <location>
        <begin position="1961"/>
        <end position="1970"/>
    </location>
</feature>
<feature type="compositionally biased region" description="Polar residues" evidence="1">
    <location>
        <begin position="2073"/>
        <end position="2097"/>
    </location>
</feature>
<feature type="region of interest" description="Disordered" evidence="1">
    <location>
        <begin position="197"/>
        <end position="249"/>
    </location>
</feature>
<feature type="region of interest" description="Disordered" evidence="1">
    <location>
        <begin position="1099"/>
        <end position="1177"/>
    </location>
</feature>
<dbReference type="SMART" id="SM00225">
    <property type="entry name" value="BTB"/>
    <property type="match status" value="2"/>
</dbReference>
<dbReference type="Pfam" id="PF26017">
    <property type="entry name" value="BACK_BTBD8"/>
    <property type="match status" value="1"/>
</dbReference>
<dbReference type="OrthoDB" id="409642at2759"/>
<feature type="compositionally biased region" description="Low complexity" evidence="1">
    <location>
        <begin position="1020"/>
        <end position="1030"/>
    </location>
</feature>
<proteinExistence type="predicted"/>
<dbReference type="PANTHER" id="PTHR22427:SF7">
    <property type="entry name" value="GH15728P"/>
    <property type="match status" value="1"/>
</dbReference>